<feature type="compositionally biased region" description="Low complexity" evidence="1">
    <location>
        <begin position="241"/>
        <end position="251"/>
    </location>
</feature>
<evidence type="ECO:0000256" key="1">
    <source>
        <dbReference type="SAM" id="MobiDB-lite"/>
    </source>
</evidence>
<name>A0A8H3BP63_9AGAM</name>
<feature type="region of interest" description="Disordered" evidence="1">
    <location>
        <begin position="456"/>
        <end position="486"/>
    </location>
</feature>
<feature type="region of interest" description="Disordered" evidence="1">
    <location>
        <begin position="241"/>
        <end position="271"/>
    </location>
</feature>
<dbReference type="EMBL" id="CAJMWY010001188">
    <property type="protein sequence ID" value="CAE6460879.1"/>
    <property type="molecule type" value="Genomic_DNA"/>
</dbReference>
<dbReference type="Proteomes" id="UP000663861">
    <property type="component" value="Unassembled WGS sequence"/>
</dbReference>
<feature type="compositionally biased region" description="Basic residues" evidence="1">
    <location>
        <begin position="477"/>
        <end position="486"/>
    </location>
</feature>
<gene>
    <name evidence="2" type="ORF">RDB_LOCUS68303</name>
</gene>
<feature type="compositionally biased region" description="Polar residues" evidence="1">
    <location>
        <begin position="456"/>
        <end position="472"/>
    </location>
</feature>
<protein>
    <recommendedName>
        <fullName evidence="4">C2H2-type domain-containing protein</fullName>
    </recommendedName>
</protein>
<evidence type="ECO:0000313" key="3">
    <source>
        <dbReference type="Proteomes" id="UP000663861"/>
    </source>
</evidence>
<reference evidence="2" key="1">
    <citation type="submission" date="2021-01" db="EMBL/GenBank/DDBJ databases">
        <authorList>
            <person name="Kaushik A."/>
        </authorList>
    </citation>
    <scope>NUCLEOTIDE SEQUENCE</scope>
    <source>
        <strain evidence="2">AG4-RS23</strain>
    </source>
</reference>
<sequence>MTEDVPPRGRASHSLAVYHVPDISPPLEGLRAQSSTFTTRNSTVAQDRPALASIYPSHPPTTLLVEESIAKPVARRVMYDPVRDSVTSSPAASPSHTTTTVGQPTPQDGKSKFVYPEISVSPVPSLNVRYPPRSEDHSVSGFSQRLAIANSRPRSLSAESSSCHIFTISKLIRARIIREYSPHHYGDSLTTADQGQLQYAHYARPLETRRTDGSSAVYRTPADTELGGVLQGPHKKYALLSSSRTTSGSTSNKRPYAALEDNVEDRPSRSFSRDINESIYADLKGKRKETVSQSPAFRLDNLLGPATPESPQEQPVGSDGGSERSSSETGAIEESPAETPYVFTGKLPPPPFTGHSSAPSSSYPSISVMGISVSPAPSSSYPSISVMGISVSPDVDLGRFAVPDDFERAVISTQGPITNAMRSTMPSASHSSDLGRFAVPDDFERAVISTQGPITNAMRSTMPSASHSSSNDPGAKLARKHTAQRRKARGLFPQDNVPLAISTTTTKQSRYRPSGDRQPVACGYKDPITGVQCDEPFNRSVELRRHVRYRPSGDRQPVACGYKDPITGVQCDEPFNRSVELRRHVRAVHVPAEALAVTVGQLSRSQATLLPVDWKPGDGGVLRPKCVCGKEFSRLDALRRHWTGVNAEVKDGKCISCPSSIGKKKDNAVYEQQGTEGTYGAPVYS</sequence>
<accession>A0A8H3BP63</accession>
<feature type="region of interest" description="Disordered" evidence="1">
    <location>
        <begin position="285"/>
        <end position="363"/>
    </location>
</feature>
<feature type="compositionally biased region" description="Low complexity" evidence="1">
    <location>
        <begin position="85"/>
        <end position="101"/>
    </location>
</feature>
<organism evidence="2 3">
    <name type="scientific">Rhizoctonia solani</name>
    <dbReference type="NCBI Taxonomy" id="456999"/>
    <lineage>
        <taxon>Eukaryota</taxon>
        <taxon>Fungi</taxon>
        <taxon>Dikarya</taxon>
        <taxon>Basidiomycota</taxon>
        <taxon>Agaricomycotina</taxon>
        <taxon>Agaricomycetes</taxon>
        <taxon>Cantharellales</taxon>
        <taxon>Ceratobasidiaceae</taxon>
        <taxon>Rhizoctonia</taxon>
    </lineage>
</organism>
<proteinExistence type="predicted"/>
<evidence type="ECO:0000313" key="2">
    <source>
        <dbReference type="EMBL" id="CAE6460879.1"/>
    </source>
</evidence>
<comment type="caution">
    <text evidence="2">The sequence shown here is derived from an EMBL/GenBank/DDBJ whole genome shotgun (WGS) entry which is preliminary data.</text>
</comment>
<feature type="region of interest" description="Disordered" evidence="1">
    <location>
        <begin position="82"/>
        <end position="110"/>
    </location>
</feature>
<dbReference type="AlphaFoldDB" id="A0A8H3BP63"/>
<evidence type="ECO:0008006" key="4">
    <source>
        <dbReference type="Google" id="ProtNLM"/>
    </source>
</evidence>
<dbReference type="Gene3D" id="3.30.160.60">
    <property type="entry name" value="Classic Zinc Finger"/>
    <property type="match status" value="1"/>
</dbReference>